<sequence>MMSSSNFTEKKFKSQDREGGKNTFRFCQLSLTQTAKMRILTASLLFFLFAVSITEAEKCEGKRDIVFLLDMSGSVGEYNFRTTMLNTVAKISNNFYIGPYNTQIGVDVFSTSAKTSIKLKDYRNGYSLNRAIRRIKYEGGYTNTYLGLNHVRRHSLSYRYGHRSGVPRIAIVLTDGKSQHKSKTLTAARNLKYAGVKIFSVGIGYGIDWAEVHGIASYGRKRAAQKLSLMVQNFKELNTSSFRHRITNMACNVGSFIKRKPLPQLRPSKFKGLISKI</sequence>
<dbReference type="InterPro" id="IPR002035">
    <property type="entry name" value="VWF_A"/>
</dbReference>
<name>A0A3L5TS66_MYTGA</name>
<dbReference type="PROSITE" id="PS50234">
    <property type="entry name" value="VWFA"/>
    <property type="match status" value="1"/>
</dbReference>
<dbReference type="CDD" id="cd01450">
    <property type="entry name" value="vWFA_subfamily_ECM"/>
    <property type="match status" value="1"/>
</dbReference>
<dbReference type="PANTHER" id="PTHR24020:SF20">
    <property type="entry name" value="PH DOMAIN-CONTAINING PROTEIN"/>
    <property type="match status" value="1"/>
</dbReference>
<evidence type="ECO:0000259" key="1">
    <source>
        <dbReference type="PROSITE" id="PS50234"/>
    </source>
</evidence>
<feature type="domain" description="VWFA" evidence="1">
    <location>
        <begin position="64"/>
        <end position="246"/>
    </location>
</feature>
<dbReference type="PRINTS" id="PR00453">
    <property type="entry name" value="VWFADOMAIN"/>
</dbReference>
<dbReference type="Pfam" id="PF00092">
    <property type="entry name" value="VWA"/>
    <property type="match status" value="1"/>
</dbReference>
<dbReference type="InterPro" id="IPR036465">
    <property type="entry name" value="vWFA_dom_sf"/>
</dbReference>
<proteinExistence type="predicted"/>
<accession>A0A3L5TS66</accession>
<gene>
    <name evidence="2" type="ORF">AM593_01436</name>
</gene>
<dbReference type="InterPro" id="IPR050525">
    <property type="entry name" value="ECM_Assembly_Org"/>
</dbReference>
<dbReference type="SUPFAM" id="SSF53300">
    <property type="entry name" value="vWA-like"/>
    <property type="match status" value="1"/>
</dbReference>
<dbReference type="Proteomes" id="UP000266721">
    <property type="component" value="Unassembled WGS sequence"/>
</dbReference>
<feature type="non-terminal residue" evidence="2">
    <location>
        <position position="1"/>
    </location>
</feature>
<dbReference type="EMBL" id="KV586776">
    <property type="protein sequence ID" value="OPL32795.1"/>
    <property type="molecule type" value="Genomic_DNA"/>
</dbReference>
<keyword evidence="3" id="KW-1185">Reference proteome</keyword>
<dbReference type="SMR" id="A0A3L5TS66"/>
<dbReference type="Gene3D" id="3.40.50.410">
    <property type="entry name" value="von Willebrand factor, type A domain"/>
    <property type="match status" value="1"/>
</dbReference>
<evidence type="ECO:0000313" key="2">
    <source>
        <dbReference type="EMBL" id="OPL32795.1"/>
    </source>
</evidence>
<protein>
    <recommendedName>
        <fullName evidence="1">VWFA domain-containing protein</fullName>
    </recommendedName>
</protein>
<reference evidence="2 3" key="1">
    <citation type="journal article" date="2016" name="PLoS ONE">
        <title>A First Insight into the Genome of the Filter-Feeder Mussel Mytilus galloprovincialis.</title>
        <authorList>
            <person name="Murgarella M."/>
            <person name="Puiu D."/>
            <person name="Novoa B."/>
            <person name="Figueras A."/>
            <person name="Posada D."/>
            <person name="Canchaya C."/>
        </authorList>
    </citation>
    <scope>NUCLEOTIDE SEQUENCE [LARGE SCALE GENOMIC DNA]</scope>
    <source>
        <tissue evidence="2">Muscle</tissue>
    </source>
</reference>
<feature type="non-terminal residue" evidence="2">
    <location>
        <position position="277"/>
    </location>
</feature>
<evidence type="ECO:0000313" key="3">
    <source>
        <dbReference type="Proteomes" id="UP000266721"/>
    </source>
</evidence>
<dbReference type="SMART" id="SM00327">
    <property type="entry name" value="VWA"/>
    <property type="match status" value="1"/>
</dbReference>
<dbReference type="PANTHER" id="PTHR24020">
    <property type="entry name" value="COLLAGEN ALPHA"/>
    <property type="match status" value="1"/>
</dbReference>
<comment type="caution">
    <text evidence="2">The sequence shown here is derived from an EMBL/GenBank/DDBJ whole genome shotgun (WGS) entry which is preliminary data.</text>
</comment>
<organism evidence="2 3">
    <name type="scientific">Mytilus galloprovincialis</name>
    <name type="common">Mediterranean mussel</name>
    <dbReference type="NCBI Taxonomy" id="29158"/>
    <lineage>
        <taxon>Eukaryota</taxon>
        <taxon>Metazoa</taxon>
        <taxon>Spiralia</taxon>
        <taxon>Lophotrochozoa</taxon>
        <taxon>Mollusca</taxon>
        <taxon>Bivalvia</taxon>
        <taxon>Autobranchia</taxon>
        <taxon>Pteriomorphia</taxon>
        <taxon>Mytilida</taxon>
        <taxon>Mytiloidea</taxon>
        <taxon>Mytilidae</taxon>
        <taxon>Mytilinae</taxon>
        <taxon>Mytilus</taxon>
    </lineage>
</organism>
<dbReference type="AlphaFoldDB" id="A0A3L5TS66"/>